<dbReference type="RefSeq" id="WP_219058763.1">
    <property type="nucleotide sequence ID" value="NZ_JAHBBH010000016.1"/>
</dbReference>
<proteinExistence type="predicted"/>
<accession>A0ABS6WFQ2</accession>
<protein>
    <recommendedName>
        <fullName evidence="3">CTP synthase</fullName>
    </recommendedName>
</protein>
<evidence type="ECO:0000313" key="2">
    <source>
        <dbReference type="Proteomes" id="UP000700815"/>
    </source>
</evidence>
<name>A0ABS6WFQ2_9BIFI</name>
<dbReference type="Proteomes" id="UP000700815">
    <property type="component" value="Unassembled WGS sequence"/>
</dbReference>
<gene>
    <name evidence="1" type="ORF">KIH79_06995</name>
</gene>
<evidence type="ECO:0000313" key="1">
    <source>
        <dbReference type="EMBL" id="MBW3092697.1"/>
    </source>
</evidence>
<sequence>MEADWRIPNVFPTEHTPIVDHSTTRVEQRPTSGGFPLCCIAMRRNASLIDRCTVAERQRLCIWPRGDAERRMFRRRSDAGELTRVFGRCFARSDQWETLDGVEQYRRIVRSLAVLHPDWIFCDMTAAVMQNVSDSTRHLDLVHIVTSRERHVHDYGQMRHHYVADQSYEMADGVKVTPLERTVFDCARRLPLPDGLAVLDAVLRCGLRNKRHLAESFAVMPGWRRDAALRVLRHATGRTENGGESYALGVMIDERYMIPLLQEEIVDPYDMSRVYRVDFAWHTPDGRFIVGELDGRVKYRDASMYRNGSLPDTVIEEKRREERIRLVVDELFRFSFGDALHRDRLLHKMDKARVPRFDDGD</sequence>
<dbReference type="EMBL" id="JAHBBH010000016">
    <property type="protein sequence ID" value="MBW3092697.1"/>
    <property type="molecule type" value="Genomic_DNA"/>
</dbReference>
<keyword evidence="2" id="KW-1185">Reference proteome</keyword>
<comment type="caution">
    <text evidence="1">The sequence shown here is derived from an EMBL/GenBank/DDBJ whole genome shotgun (WGS) entry which is preliminary data.</text>
</comment>
<organism evidence="1 2">
    <name type="scientific">Bifidobacterium miconis</name>
    <dbReference type="NCBI Taxonomy" id="2834435"/>
    <lineage>
        <taxon>Bacteria</taxon>
        <taxon>Bacillati</taxon>
        <taxon>Actinomycetota</taxon>
        <taxon>Actinomycetes</taxon>
        <taxon>Bifidobacteriales</taxon>
        <taxon>Bifidobacteriaceae</taxon>
        <taxon>Bifidobacterium</taxon>
    </lineage>
</organism>
<reference evidence="1 2" key="1">
    <citation type="submission" date="2021-05" db="EMBL/GenBank/DDBJ databases">
        <title>Phylogenetic classification of ten novel species belonging to the genus Bifidobacterium comprising B. colchicus sp. nov., B. abeli sp. nov., B. bicoloris sp. nov., B. guerezis sp. nov., B. rosaliae sp. nov., B. santillanensis sp. nov., B. argentati sp. nov., B. amazzoni sp. nov., B. pluviali sp. nov., and B. pinnaculum sp. nov.</title>
        <authorList>
            <person name="Lugli G.A."/>
            <person name="Ruiz Garcia L."/>
            <person name="Margolles A."/>
            <person name="Ventura M."/>
        </authorList>
    </citation>
    <scope>NUCLEOTIDE SEQUENCE [LARGE SCALE GENOMIC DNA]</scope>
    <source>
        <strain evidence="1 2">82T10</strain>
    </source>
</reference>
<evidence type="ECO:0008006" key="3">
    <source>
        <dbReference type="Google" id="ProtNLM"/>
    </source>
</evidence>